<feature type="compositionally biased region" description="Polar residues" evidence="1">
    <location>
        <begin position="333"/>
        <end position="342"/>
    </location>
</feature>
<accession>A0ABS5VQ60</accession>
<evidence type="ECO:0000313" key="5">
    <source>
        <dbReference type="Proteomes" id="UP000772618"/>
    </source>
</evidence>
<organism evidence="4 5">
    <name type="scientific">Chryseosolibacter indicus</name>
    <dbReference type="NCBI Taxonomy" id="2782351"/>
    <lineage>
        <taxon>Bacteria</taxon>
        <taxon>Pseudomonadati</taxon>
        <taxon>Bacteroidota</taxon>
        <taxon>Cytophagia</taxon>
        <taxon>Cytophagales</taxon>
        <taxon>Chryseotaleaceae</taxon>
        <taxon>Chryseosolibacter</taxon>
    </lineage>
</organism>
<evidence type="ECO:0000259" key="3">
    <source>
        <dbReference type="SMART" id="SM00849"/>
    </source>
</evidence>
<name>A0ABS5VQ60_9BACT</name>
<sequence length="342" mass="37011">MNVETLENYTSQLFTVAPGVWGRKEIFVNLYFIQDQATGNWALVDAGLKWSAPKIKAMAKELFGEGTKPVAIILTHGHFDHIGAVAPLIKEWNVPVYAHYLEFPYLNGKSSYPPADPSVGGGMMSLMSWAYPTGPVNIAEHLHKLPDNGTVPGLTEWRYVHTPGHSPGHISLFRESDKVLIAGDAFVTTKAESAIEALSGTKNLSGPPKYLTCNWASAKQSVIKLEALKPEIAATGHGKPMSGEELKTELSKLSTHFDDLAIPAEGRYVNEPAVTNEQGVVFLPPSNTDKLSAVVKVIGVTLAIASIAVLIFQQTKKKEKPQEGTTGKLADLSKTSVQLTSR</sequence>
<evidence type="ECO:0000313" key="4">
    <source>
        <dbReference type="EMBL" id="MBT1702919.1"/>
    </source>
</evidence>
<dbReference type="EMBL" id="JAHESD010000010">
    <property type="protein sequence ID" value="MBT1702919.1"/>
    <property type="molecule type" value="Genomic_DNA"/>
</dbReference>
<dbReference type="Gene3D" id="3.60.15.10">
    <property type="entry name" value="Ribonuclease Z/Hydroxyacylglutathione hydrolase-like"/>
    <property type="match status" value="1"/>
</dbReference>
<dbReference type="InterPro" id="IPR036866">
    <property type="entry name" value="RibonucZ/Hydroxyglut_hydro"/>
</dbReference>
<dbReference type="InterPro" id="IPR050855">
    <property type="entry name" value="NDM-1-like"/>
</dbReference>
<dbReference type="PANTHER" id="PTHR42951">
    <property type="entry name" value="METALLO-BETA-LACTAMASE DOMAIN-CONTAINING"/>
    <property type="match status" value="1"/>
</dbReference>
<evidence type="ECO:0000256" key="2">
    <source>
        <dbReference type="SAM" id="Phobius"/>
    </source>
</evidence>
<dbReference type="RefSeq" id="WP_254152889.1">
    <property type="nucleotide sequence ID" value="NZ_JAHESD010000010.1"/>
</dbReference>
<dbReference type="SMART" id="SM00849">
    <property type="entry name" value="Lactamase_B"/>
    <property type="match status" value="1"/>
</dbReference>
<reference evidence="4 5" key="1">
    <citation type="submission" date="2021-05" db="EMBL/GenBank/DDBJ databases">
        <title>A Polyphasic approach of four new species of the genus Ohtaekwangia: Ohtaekwangia histidinii sp. nov., Ohtaekwangia cretensis sp. nov., Ohtaekwangia indiensis sp. nov., Ohtaekwangia reichenbachii sp. nov. from diverse environment.</title>
        <authorList>
            <person name="Octaviana S."/>
        </authorList>
    </citation>
    <scope>NUCLEOTIDE SEQUENCE [LARGE SCALE GENOMIC DNA]</scope>
    <source>
        <strain evidence="4 5">PWU20</strain>
    </source>
</reference>
<feature type="domain" description="Metallo-beta-lactamase" evidence="3">
    <location>
        <begin position="27"/>
        <end position="237"/>
    </location>
</feature>
<feature type="region of interest" description="Disordered" evidence="1">
    <location>
        <begin position="316"/>
        <end position="342"/>
    </location>
</feature>
<keyword evidence="2" id="KW-1133">Transmembrane helix</keyword>
<proteinExistence type="predicted"/>
<protein>
    <submittedName>
        <fullName evidence="4">MBL fold metallo-hydrolase</fullName>
    </submittedName>
</protein>
<feature type="transmembrane region" description="Helical" evidence="2">
    <location>
        <begin position="293"/>
        <end position="312"/>
    </location>
</feature>
<gene>
    <name evidence="4" type="ORF">KK060_06490</name>
</gene>
<dbReference type="CDD" id="cd07721">
    <property type="entry name" value="yflN-like_MBL-fold"/>
    <property type="match status" value="1"/>
</dbReference>
<comment type="caution">
    <text evidence="4">The sequence shown here is derived from an EMBL/GenBank/DDBJ whole genome shotgun (WGS) entry which is preliminary data.</text>
</comment>
<keyword evidence="2" id="KW-0472">Membrane</keyword>
<evidence type="ECO:0000256" key="1">
    <source>
        <dbReference type="SAM" id="MobiDB-lite"/>
    </source>
</evidence>
<dbReference type="Proteomes" id="UP000772618">
    <property type="component" value="Unassembled WGS sequence"/>
</dbReference>
<dbReference type="SUPFAM" id="SSF56281">
    <property type="entry name" value="Metallo-hydrolase/oxidoreductase"/>
    <property type="match status" value="1"/>
</dbReference>
<dbReference type="InterPro" id="IPR001279">
    <property type="entry name" value="Metallo-B-lactamas"/>
</dbReference>
<keyword evidence="5" id="KW-1185">Reference proteome</keyword>
<dbReference type="PANTHER" id="PTHR42951:SF17">
    <property type="entry name" value="METALLO-BETA-LACTAMASE DOMAIN-CONTAINING PROTEIN"/>
    <property type="match status" value="1"/>
</dbReference>
<keyword evidence="2" id="KW-0812">Transmembrane</keyword>
<dbReference type="Pfam" id="PF00753">
    <property type="entry name" value="Lactamase_B"/>
    <property type="match status" value="1"/>
</dbReference>